<dbReference type="Proteomes" id="UP000677152">
    <property type="component" value="Chromosome"/>
</dbReference>
<dbReference type="AlphaFoldDB" id="A0AA45LBH7"/>
<evidence type="ECO:0000313" key="3">
    <source>
        <dbReference type="Proteomes" id="UP000677152"/>
    </source>
</evidence>
<evidence type="ECO:0000256" key="1">
    <source>
        <dbReference type="SAM" id="MobiDB-lite"/>
    </source>
</evidence>
<reference evidence="2" key="1">
    <citation type="submission" date="2021-04" db="EMBL/GenBank/DDBJ databases">
        <title>Genomic sequence of Actinosynnema pretiosum subsp. pretiosum ATCC 31280 (C-14919).</title>
        <authorList>
            <person name="Bai L."/>
            <person name="Wang X."/>
            <person name="Xiao Y."/>
        </authorList>
    </citation>
    <scope>NUCLEOTIDE SEQUENCE</scope>
    <source>
        <strain evidence="2">ATCC 31280</strain>
    </source>
</reference>
<protein>
    <submittedName>
        <fullName evidence="2">Uncharacterized protein</fullName>
    </submittedName>
</protein>
<organism evidence="2 3">
    <name type="scientific">Actinosynnema pretiosum subsp. pretiosum</name>
    <dbReference type="NCBI Taxonomy" id="103721"/>
    <lineage>
        <taxon>Bacteria</taxon>
        <taxon>Bacillati</taxon>
        <taxon>Actinomycetota</taxon>
        <taxon>Actinomycetes</taxon>
        <taxon>Pseudonocardiales</taxon>
        <taxon>Pseudonocardiaceae</taxon>
        <taxon>Actinosynnema</taxon>
    </lineage>
</organism>
<name>A0AA45LBH7_9PSEU</name>
<accession>A0AA45LBH7</accession>
<gene>
    <name evidence="2" type="ORF">KCV87_12160</name>
</gene>
<proteinExistence type="predicted"/>
<feature type="compositionally biased region" description="Basic and acidic residues" evidence="1">
    <location>
        <begin position="245"/>
        <end position="255"/>
    </location>
</feature>
<evidence type="ECO:0000313" key="2">
    <source>
        <dbReference type="EMBL" id="QUF06732.1"/>
    </source>
</evidence>
<feature type="region of interest" description="Disordered" evidence="1">
    <location>
        <begin position="240"/>
        <end position="269"/>
    </location>
</feature>
<sequence>MLEALRNVVVTMVRSGPHATFPDTTAGWAGVSAALVQHLSLGRGDVVRARELVPAAALRRPPGESGAFDLAPDTIVDRRRIVFAGGQVIPVRGSGDTRLHGARVADHAFPWTVLAVEESFIVIRDEDQGVLRVLVNVREPAGALVLLHDALWLLLGREAQLEVDSQMPPPHLQPVLETLAEGATDAAAQRALVRQRQVVIQVMSQSALLRLELTRPPSDRPSDHVLNTMNDRFRKPVEQASHLVDSQRKPCRPRESGPPFFAASRVTTR</sequence>
<dbReference type="EMBL" id="CP073249">
    <property type="protein sequence ID" value="QUF06732.1"/>
    <property type="molecule type" value="Genomic_DNA"/>
</dbReference>